<evidence type="ECO:0000256" key="5">
    <source>
        <dbReference type="SAM" id="MobiDB-lite"/>
    </source>
</evidence>
<accession>A0ABR3GTJ3</accession>
<feature type="region of interest" description="Disordered" evidence="5">
    <location>
        <begin position="686"/>
        <end position="706"/>
    </location>
</feature>
<reference evidence="8 9" key="1">
    <citation type="submission" date="2024-02" db="EMBL/GenBank/DDBJ databases">
        <title>Discinaceae phylogenomics.</title>
        <authorList>
            <person name="Dirks A.C."/>
            <person name="James T.Y."/>
        </authorList>
    </citation>
    <scope>NUCLEOTIDE SEQUENCE [LARGE SCALE GENOMIC DNA]</scope>
    <source>
        <strain evidence="8 9">ACD0624</strain>
    </source>
</reference>
<evidence type="ECO:0000256" key="1">
    <source>
        <dbReference type="ARBA" id="ARBA00005575"/>
    </source>
</evidence>
<organism evidence="8 9">
    <name type="scientific">Discina gigas</name>
    <dbReference type="NCBI Taxonomy" id="1032678"/>
    <lineage>
        <taxon>Eukaryota</taxon>
        <taxon>Fungi</taxon>
        <taxon>Dikarya</taxon>
        <taxon>Ascomycota</taxon>
        <taxon>Pezizomycotina</taxon>
        <taxon>Pezizomycetes</taxon>
        <taxon>Pezizales</taxon>
        <taxon>Discinaceae</taxon>
        <taxon>Discina</taxon>
    </lineage>
</organism>
<protein>
    <submittedName>
        <fullName evidence="8">Protein kinase protein rad53</fullName>
        <ecNumber evidence="8">2.7.11.1</ecNumber>
    </submittedName>
</protein>
<dbReference type="SMART" id="SM00220">
    <property type="entry name" value="S_TKc"/>
    <property type="match status" value="1"/>
</dbReference>
<evidence type="ECO:0000256" key="3">
    <source>
        <dbReference type="ARBA" id="ARBA00022840"/>
    </source>
</evidence>
<feature type="domain" description="Protein kinase" evidence="7">
    <location>
        <begin position="305"/>
        <end position="596"/>
    </location>
</feature>
<dbReference type="SUPFAM" id="SSF49879">
    <property type="entry name" value="SMAD/FHA domain"/>
    <property type="match status" value="2"/>
</dbReference>
<evidence type="ECO:0000256" key="2">
    <source>
        <dbReference type="ARBA" id="ARBA00022741"/>
    </source>
</evidence>
<evidence type="ECO:0000256" key="4">
    <source>
        <dbReference type="PROSITE-ProRule" id="PRU10141"/>
    </source>
</evidence>
<feature type="compositionally biased region" description="Polar residues" evidence="5">
    <location>
        <begin position="1"/>
        <end position="12"/>
    </location>
</feature>
<dbReference type="PROSITE" id="PS50006">
    <property type="entry name" value="FHA_DOMAIN"/>
    <property type="match status" value="2"/>
</dbReference>
<dbReference type="PROSITE" id="PS50011">
    <property type="entry name" value="PROTEIN_KINASE_DOM"/>
    <property type="match status" value="1"/>
</dbReference>
<evidence type="ECO:0000313" key="9">
    <source>
        <dbReference type="Proteomes" id="UP001447188"/>
    </source>
</evidence>
<feature type="binding site" evidence="4">
    <location>
        <position position="334"/>
    </location>
    <ligand>
        <name>ATP</name>
        <dbReference type="ChEBI" id="CHEBI:30616"/>
    </ligand>
</feature>
<proteinExistence type="inferred from homology"/>
<dbReference type="InterPro" id="IPR017441">
    <property type="entry name" value="Protein_kinase_ATP_BS"/>
</dbReference>
<gene>
    <name evidence="8" type="primary">RAD53_1</name>
    <name evidence="8" type="ORF">Q9L58_001694</name>
</gene>
<dbReference type="CDD" id="cd05117">
    <property type="entry name" value="STKc_CAMK"/>
    <property type="match status" value="1"/>
</dbReference>
<dbReference type="InterPro" id="IPR000719">
    <property type="entry name" value="Prot_kinase_dom"/>
</dbReference>
<keyword evidence="3 4" id="KW-0067">ATP-binding</keyword>
<comment type="caution">
    <text evidence="8">The sequence shown here is derived from an EMBL/GenBank/DDBJ whole genome shotgun (WGS) entry which is preliminary data.</text>
</comment>
<comment type="similarity">
    <text evidence="1">Belongs to the protein kinase superfamily. CAMK Ser/Thr protein kinase family. CHEK2 subfamily.</text>
</comment>
<sequence>MEEEATQPSTQPLPGHEGIAPSSTNNNYLSGVICLLHPSSPTAYAAVERLSKIKPAHVFKTPDNTPTRAQNAGGGAGDRDVGSGDDDDSTQPAATTQFYSDDGLDIALRSEPGPKQPSVGFMFGRNPYKCDVVIGETTKTRRISNQHFRIYRNPNNVLMLEDHSTNGTWVDDVKLGGNPRDHENGTTHALFAGSIIVVAPGATIMRFVIRIPNQSGSGLCPTRTPPTGGIDRGAGIDPGPPVPGLPHTRMAPQVRPTAVARSPYKNLAAINRRPGPPDTQQLQAHQMHTSIAVEKDLGWNGGGTYKIEGIIGSGAFATVKRGVLWKTGDVFAIKIIQKRSVASHATSIKKEVEILEKLNHPHIVGCRESHEDAQNLYIVMEFVGGGDLSEYLKNKKFMSEDKAKEVSRQVLRGIEYVHGMGISHRDLKPDNILMVTEEPLVVKISDFGLAKMVQSEDTFLRTFCGTMLYLAPEVYPGYATAIMANTGSVKRKRNPREETGREGGRNDKQKKRYNQAVDMWSFGCVIHMLLTGKPPFEGKNADDMLRIILKGYVNTSLLEKSLGRDCYEAKDFIKRLLQVNPAMRMHEQEALQHDWLKIDTPPESMDRDEDSQSIIVPDELVSEEMDEGWQKVSVNPDSNSGEKLHTPILEDVPPGVISEMSSDQLDNKMSISDSVEDVFRSLDAESNASGSGMFRRPPDPSVRGSSSVFPVNGFSVYATAEESMSLPNNDVPQDREPLQLDSHKEFQFASQVIPGSEPQGLRALGRSISEGSLAATEAMVGKLKVASSSSHETLSPNTSHNDDKQIEGNNNAFGTSFDDPTVVYSTPRSLMAPREPAPPTPSRQARRSSNPENHTPLSQPCNVQNIDTGNFMKPNAPWGSLVPISGTIAGTTIAGTTISLGRQMITFGRSSTCTHTLHDIRISKNHLAIQLADPTINTQPEDDSVWCPKSNMIAWFKVAGSNGCFLNGRKKRKGTIGRIYDGDVILLFKEEKKGGTESIGYKCEFKTGAHLRQQLEISDEDMSVKQKADVTADGMSMGVSIATTVAVDTFAGKNESVDMV</sequence>
<dbReference type="EMBL" id="JBBBZM010000013">
    <property type="protein sequence ID" value="KAL0639234.1"/>
    <property type="molecule type" value="Genomic_DNA"/>
</dbReference>
<evidence type="ECO:0000259" key="6">
    <source>
        <dbReference type="PROSITE" id="PS50006"/>
    </source>
</evidence>
<feature type="region of interest" description="Disordered" evidence="5">
    <location>
        <begin position="489"/>
        <end position="509"/>
    </location>
</feature>
<keyword evidence="2 4" id="KW-0547">Nucleotide-binding</keyword>
<evidence type="ECO:0000313" key="8">
    <source>
        <dbReference type="EMBL" id="KAL0639234.1"/>
    </source>
</evidence>
<feature type="compositionally biased region" description="Basic and acidic residues" evidence="5">
    <location>
        <begin position="495"/>
        <end position="507"/>
    </location>
</feature>
<feature type="compositionally biased region" description="Polar residues" evidence="5">
    <location>
        <begin position="847"/>
        <end position="864"/>
    </location>
</feature>
<feature type="domain" description="FHA" evidence="6">
    <location>
        <begin position="905"/>
        <end position="971"/>
    </location>
</feature>
<feature type="region of interest" description="Disordered" evidence="5">
    <location>
        <begin position="57"/>
        <end position="97"/>
    </location>
</feature>
<dbReference type="InterPro" id="IPR008984">
    <property type="entry name" value="SMAD_FHA_dom_sf"/>
</dbReference>
<dbReference type="Proteomes" id="UP001447188">
    <property type="component" value="Unassembled WGS sequence"/>
</dbReference>
<feature type="region of interest" description="Disordered" evidence="5">
    <location>
        <begin position="634"/>
        <end position="655"/>
    </location>
</feature>
<keyword evidence="8" id="KW-0418">Kinase</keyword>
<dbReference type="PANTHER" id="PTHR24347">
    <property type="entry name" value="SERINE/THREONINE-PROTEIN KINASE"/>
    <property type="match status" value="1"/>
</dbReference>
<dbReference type="InterPro" id="IPR011009">
    <property type="entry name" value="Kinase-like_dom_sf"/>
</dbReference>
<dbReference type="EC" id="2.7.11.1" evidence="8"/>
<dbReference type="InterPro" id="IPR008271">
    <property type="entry name" value="Ser/Thr_kinase_AS"/>
</dbReference>
<evidence type="ECO:0000259" key="7">
    <source>
        <dbReference type="PROSITE" id="PS50011"/>
    </source>
</evidence>
<dbReference type="SMART" id="SM00240">
    <property type="entry name" value="FHA"/>
    <property type="match status" value="2"/>
</dbReference>
<feature type="region of interest" description="Disordered" evidence="5">
    <location>
        <begin position="784"/>
        <end position="864"/>
    </location>
</feature>
<dbReference type="PROSITE" id="PS00107">
    <property type="entry name" value="PROTEIN_KINASE_ATP"/>
    <property type="match status" value="1"/>
</dbReference>
<feature type="compositionally biased region" description="Polar residues" evidence="5">
    <location>
        <begin position="786"/>
        <end position="799"/>
    </location>
</feature>
<feature type="region of interest" description="Disordered" evidence="5">
    <location>
        <begin position="1"/>
        <end position="24"/>
    </location>
</feature>
<dbReference type="GO" id="GO:0004674">
    <property type="term" value="F:protein serine/threonine kinase activity"/>
    <property type="evidence" value="ECO:0007669"/>
    <property type="project" value="UniProtKB-EC"/>
</dbReference>
<dbReference type="Pfam" id="PF00069">
    <property type="entry name" value="Pkinase"/>
    <property type="match status" value="2"/>
</dbReference>
<dbReference type="InterPro" id="IPR000253">
    <property type="entry name" value="FHA_dom"/>
</dbReference>
<keyword evidence="9" id="KW-1185">Reference proteome</keyword>
<dbReference type="Gene3D" id="2.60.200.20">
    <property type="match status" value="2"/>
</dbReference>
<dbReference type="Pfam" id="PF00498">
    <property type="entry name" value="FHA"/>
    <property type="match status" value="2"/>
</dbReference>
<keyword evidence="8" id="KW-0808">Transferase</keyword>
<name>A0ABR3GTJ3_9PEZI</name>
<dbReference type="PROSITE" id="PS00108">
    <property type="entry name" value="PROTEIN_KINASE_ST"/>
    <property type="match status" value="1"/>
</dbReference>
<feature type="domain" description="FHA" evidence="6">
    <location>
        <begin position="121"/>
        <end position="175"/>
    </location>
</feature>
<dbReference type="SUPFAM" id="SSF56112">
    <property type="entry name" value="Protein kinase-like (PK-like)"/>
    <property type="match status" value="1"/>
</dbReference>
<dbReference type="Gene3D" id="1.10.510.10">
    <property type="entry name" value="Transferase(Phosphotransferase) domain 1"/>
    <property type="match status" value="1"/>
</dbReference>